<evidence type="ECO:0000313" key="4">
    <source>
        <dbReference type="EMBL" id="CEM34488.1"/>
    </source>
</evidence>
<accession>A0A0G4GV34</accession>
<name>A0A0G4GV34_VITBC</name>
<dbReference type="Gene3D" id="3.60.15.30">
    <property type="entry name" value="Metallo-beta-lactamase domain"/>
    <property type="match status" value="1"/>
</dbReference>
<dbReference type="Gene3D" id="1.25.40.880">
    <property type="entry name" value="Alkyl sulfatase, dimerisation domain"/>
    <property type="match status" value="1"/>
</dbReference>
<protein>
    <recommendedName>
        <fullName evidence="3">Metallo-beta-lactamase domain-containing protein</fullName>
    </recommendedName>
</protein>
<reference evidence="4 5" key="1">
    <citation type="submission" date="2014-11" db="EMBL/GenBank/DDBJ databases">
        <authorList>
            <person name="Zhu J."/>
            <person name="Qi W."/>
            <person name="Song R."/>
        </authorList>
    </citation>
    <scope>NUCLEOTIDE SEQUENCE [LARGE SCALE GENOMIC DNA]</scope>
</reference>
<dbReference type="InterPro" id="IPR044097">
    <property type="entry name" value="Bds1/SdsA1_MBL-fold"/>
</dbReference>
<organism evidence="4 5">
    <name type="scientific">Vitrella brassicaformis (strain CCMP3155)</name>
    <dbReference type="NCBI Taxonomy" id="1169540"/>
    <lineage>
        <taxon>Eukaryota</taxon>
        <taxon>Sar</taxon>
        <taxon>Alveolata</taxon>
        <taxon>Colpodellida</taxon>
        <taxon>Vitrellaceae</taxon>
        <taxon>Vitrella</taxon>
    </lineage>
</organism>
<keyword evidence="2" id="KW-0472">Membrane</keyword>
<dbReference type="PhylomeDB" id="A0A0G4GV34"/>
<feature type="domain" description="Metallo-beta-lactamase" evidence="3">
    <location>
        <begin position="162"/>
        <end position="410"/>
    </location>
</feature>
<keyword evidence="2" id="KW-0812">Transmembrane</keyword>
<evidence type="ECO:0000256" key="2">
    <source>
        <dbReference type="SAM" id="Phobius"/>
    </source>
</evidence>
<dbReference type="PANTHER" id="PTHR43223:SF2">
    <property type="entry name" value="METALLO-BETA-LACTAMASE DOMAIN-CONTAINING PROTEIN"/>
    <property type="match status" value="1"/>
</dbReference>
<proteinExistence type="predicted"/>
<gene>
    <name evidence="4" type="ORF">Vbra_10412</name>
</gene>
<sequence>MGEESDHDPAHNSALQPRNPSPAPSADTTASDSPSASANSEPHSMSEPDISTPRKKTPLSPFRRTLLISFVGILLTGVLLRAFSPGLSASHPLLLLLSKLSLPHWMWWMGGGDPLSYEILYPDAPPLDPHAAPAALHEHTKVFRKEIVQVTQSVFVAIGYGLANCVLIRGKSGGLIVVDTLESTGAMDALLRDLMQHPFLGNGEEETESGELVLPMPLKAIIYTHAHQDHIFGASSLVAAHQRHLGNHPTSSSGDNNQSSIEVWSHPLTVKEIDKALSLTGAVTYRRAMRQFGVFLTEEEFINAGIGPRLLYDWRATMGIIHPNRTMASNKQSIEIDGVRLDLLHAPGETKDQIVIWLPDQRLLVGADNFYCAFPNLYAIRGTETRDSMVWVRSLDLMRSLPAQYLVPTHTRPLRGQRVIHETLTNYRDAIQFVHDQTIRLMNKGYLLDDIVQRIQLPPHLAPLPYLQPFYGIVPWAVRAVFTHYMGWFSGDPADLNPLAPFERAKGLAELAGGRDNVLAAAEKALEEGRAQWALELATSAVRLDGQYEPAQKLRVRALREMAARQPAATGRNYFLTAASEAEGKVSLKIKDEQKIQVLDRVKDVRQALDVLRVRFAAERALSLVSSIEFRWTDYAPSAGVSCLHIRRGVVELNHNHCDHRPNIKVRMPSGLMRDLIKGTRTAALAIATGEMSVEGGLMQFAAVMSLFETSAD</sequence>
<dbReference type="InterPro" id="IPR036527">
    <property type="entry name" value="SCP2_sterol-bd_dom_sf"/>
</dbReference>
<dbReference type="PANTHER" id="PTHR43223">
    <property type="entry name" value="ALKYL/ARYL-SULFATASE"/>
    <property type="match status" value="1"/>
</dbReference>
<feature type="region of interest" description="Disordered" evidence="1">
    <location>
        <begin position="1"/>
        <end position="57"/>
    </location>
</feature>
<dbReference type="GO" id="GO:0018741">
    <property type="term" value="F:linear primary-alkylsulfatase activity"/>
    <property type="evidence" value="ECO:0007669"/>
    <property type="project" value="InterPro"/>
</dbReference>
<evidence type="ECO:0000259" key="3">
    <source>
        <dbReference type="SMART" id="SM00849"/>
    </source>
</evidence>
<dbReference type="GO" id="GO:0046983">
    <property type="term" value="F:protein dimerization activity"/>
    <property type="evidence" value="ECO:0007669"/>
    <property type="project" value="InterPro"/>
</dbReference>
<dbReference type="InParanoid" id="A0A0G4GV34"/>
<dbReference type="CDD" id="cd07710">
    <property type="entry name" value="arylsulfatase_Sdsa1-like_MBL-fold"/>
    <property type="match status" value="1"/>
</dbReference>
<dbReference type="OrthoDB" id="448891at2759"/>
<dbReference type="SMART" id="SM00849">
    <property type="entry name" value="Lactamase_B"/>
    <property type="match status" value="1"/>
</dbReference>
<keyword evidence="2" id="KW-1133">Transmembrane helix</keyword>
<dbReference type="GO" id="GO:0018909">
    <property type="term" value="P:dodecyl sulfate metabolic process"/>
    <property type="evidence" value="ECO:0007669"/>
    <property type="project" value="InterPro"/>
</dbReference>
<dbReference type="InterPro" id="IPR038536">
    <property type="entry name" value="Alkyl/aryl-sulf_dimr_sf"/>
</dbReference>
<dbReference type="InterPro" id="IPR001279">
    <property type="entry name" value="Metallo-B-lactamas"/>
</dbReference>
<dbReference type="SUPFAM" id="SSF55718">
    <property type="entry name" value="SCP-like"/>
    <property type="match status" value="1"/>
</dbReference>
<evidence type="ECO:0000256" key="1">
    <source>
        <dbReference type="SAM" id="MobiDB-lite"/>
    </source>
</evidence>
<dbReference type="OMA" id="HADSEYV"/>
<dbReference type="EMBL" id="CDMY01000821">
    <property type="protein sequence ID" value="CEM34488.1"/>
    <property type="molecule type" value="Genomic_DNA"/>
</dbReference>
<dbReference type="InterPro" id="IPR052195">
    <property type="entry name" value="Bact_Alkyl/Aryl-Sulfatase"/>
</dbReference>
<dbReference type="Proteomes" id="UP000041254">
    <property type="component" value="Unassembled WGS sequence"/>
</dbReference>
<dbReference type="SUPFAM" id="SSF56281">
    <property type="entry name" value="Metallo-hydrolase/oxidoreductase"/>
    <property type="match status" value="1"/>
</dbReference>
<dbReference type="VEuPathDB" id="CryptoDB:Vbra_10412"/>
<dbReference type="AlphaFoldDB" id="A0A0G4GV34"/>
<dbReference type="Pfam" id="PF00753">
    <property type="entry name" value="Lactamase_B"/>
    <property type="match status" value="1"/>
</dbReference>
<keyword evidence="5" id="KW-1185">Reference proteome</keyword>
<feature type="transmembrane region" description="Helical" evidence="2">
    <location>
        <begin position="65"/>
        <end position="83"/>
    </location>
</feature>
<dbReference type="Pfam" id="PF14863">
    <property type="entry name" value="Alkyl_sulf_dimr"/>
    <property type="match status" value="1"/>
</dbReference>
<evidence type="ECO:0000313" key="5">
    <source>
        <dbReference type="Proteomes" id="UP000041254"/>
    </source>
</evidence>
<dbReference type="InterPro" id="IPR029228">
    <property type="entry name" value="Alkyl_sulf_dimr"/>
</dbReference>
<dbReference type="Gene3D" id="3.30.1050.10">
    <property type="entry name" value="SCP2 sterol-binding domain"/>
    <property type="match status" value="1"/>
</dbReference>
<feature type="compositionally biased region" description="Low complexity" evidence="1">
    <location>
        <begin position="24"/>
        <end position="40"/>
    </location>
</feature>
<dbReference type="InterPro" id="IPR036866">
    <property type="entry name" value="RibonucZ/Hydroxyglut_hydro"/>
</dbReference>